<evidence type="ECO:0000313" key="3">
    <source>
        <dbReference type="EMBL" id="GEU09740.1"/>
    </source>
</evidence>
<dbReference type="EMBL" id="BLEY01000019">
    <property type="protein sequence ID" value="GEU27768.1"/>
    <property type="molecule type" value="Genomic_DNA"/>
</dbReference>
<dbReference type="EMBL" id="BLEV01000011">
    <property type="protein sequence ID" value="GEU09740.1"/>
    <property type="molecule type" value="Genomic_DNA"/>
</dbReference>
<dbReference type="EMBL" id="BLET01000047">
    <property type="protein sequence ID" value="GET95690.1"/>
    <property type="molecule type" value="Genomic_DNA"/>
</dbReference>
<reference evidence="3" key="2">
    <citation type="submission" date="2019-12" db="EMBL/GenBank/DDBJ databases">
        <authorList>
            <person name="Hoang T.H.H."/>
            <person name="Okutani A."/>
        </authorList>
    </citation>
    <scope>NUCLEOTIDE SEQUENCE</scope>
    <source>
        <strain evidence="2">DB</strain>
        <strain evidence="3">HG</strain>
        <strain evidence="4">LaLC</strain>
        <strain evidence="5">QuyetLC</strain>
    </source>
</reference>
<evidence type="ECO:0000313" key="5">
    <source>
        <dbReference type="EMBL" id="GEU27768.1"/>
    </source>
</evidence>
<comment type="caution">
    <text evidence="3">The sequence shown here is derived from an EMBL/GenBank/DDBJ whole genome shotgun (WGS) entry which is preliminary data.</text>
</comment>
<proteinExistence type="predicted"/>
<dbReference type="AlphaFoldDB" id="A0A640MC62"/>
<sequence length="54" mass="6441">MNNLYIHTEKCRVESDYIKDLKYLVKAQKGDTIYEKRNFGYWSSNGFRADASWS</sequence>
<dbReference type="EMBL" id="BLEW01000015">
    <property type="protein sequence ID" value="GEU25244.1"/>
    <property type="molecule type" value="Genomic_DNA"/>
</dbReference>
<evidence type="ECO:0000313" key="2">
    <source>
        <dbReference type="EMBL" id="GEU04008.1"/>
    </source>
</evidence>
<gene>
    <name evidence="2" type="ORF">DB1_52730</name>
    <name evidence="3" type="ORF">HG1_52250</name>
    <name evidence="4" type="ORF">LaLC_49750</name>
    <name evidence="5" type="ORF">QuyetLC_21350</name>
    <name evidence="1" type="ORF">TuanDB_14420</name>
</gene>
<name>A0A640MC62_BACAN</name>
<organism evidence="3">
    <name type="scientific">Bacillus anthracis</name>
    <name type="common">anthrax bacterium</name>
    <dbReference type="NCBI Taxonomy" id="1392"/>
    <lineage>
        <taxon>Bacteria</taxon>
        <taxon>Bacillati</taxon>
        <taxon>Bacillota</taxon>
        <taxon>Bacilli</taxon>
        <taxon>Bacillales</taxon>
        <taxon>Bacillaceae</taxon>
        <taxon>Bacillus</taxon>
        <taxon>Bacillus cereus group</taxon>
    </lineage>
</organism>
<dbReference type="EMBL" id="BLEU01000013">
    <property type="protein sequence ID" value="GEU04008.1"/>
    <property type="molecule type" value="Genomic_DNA"/>
</dbReference>
<reference evidence="3" key="1">
    <citation type="submission" date="2019-12" db="EMBL/GenBank/DDBJ databases">
        <title>Epidemiological and comparative genomic analysis of Bacillus anthracis isolated from northern Vietnam.</title>
        <authorList>
            <person name="Hoang T.T.H."/>
            <person name="Dang D.A."/>
            <person name="Pham M.H."/>
            <person name="Luong M.H."/>
            <person name="Tran N.D."/>
            <person name="Nguyen T.H."/>
            <person name="Nguyen T.T."/>
            <person name="Inoue S."/>
            <person name="Morikawa S."/>
            <person name="Okutani A."/>
        </authorList>
    </citation>
    <scope>NUCLEOTIDE SEQUENCE</scope>
    <source>
        <strain evidence="2">DB</strain>
        <strain evidence="3">HG</strain>
        <strain evidence="4">LaLC</strain>
        <strain evidence="5">QuyetLC</strain>
        <strain evidence="1">TuanDB</strain>
    </source>
</reference>
<accession>A0A640MC62</accession>
<protein>
    <submittedName>
        <fullName evidence="3">Uncharacterized protein</fullName>
    </submittedName>
</protein>
<evidence type="ECO:0000313" key="1">
    <source>
        <dbReference type="EMBL" id="GET95690.1"/>
    </source>
</evidence>
<evidence type="ECO:0000313" key="4">
    <source>
        <dbReference type="EMBL" id="GEU25244.1"/>
    </source>
</evidence>